<comment type="caution">
    <text evidence="3">The sequence shown here is derived from an EMBL/GenBank/DDBJ whole genome shotgun (WGS) entry which is preliminary data.</text>
</comment>
<dbReference type="InterPro" id="IPR050902">
    <property type="entry name" value="ABC_Transporter_SBP"/>
</dbReference>
<dbReference type="PROSITE" id="PS50983">
    <property type="entry name" value="FE_B12_PBP"/>
    <property type="match status" value="1"/>
</dbReference>
<dbReference type="InterPro" id="IPR054828">
    <property type="entry name" value="Vit_B12_bind_prot"/>
</dbReference>
<dbReference type="Proteomes" id="UP001156836">
    <property type="component" value="Unassembled WGS sequence"/>
</dbReference>
<organism evidence="3 4">
    <name type="scientific">Chitiniphilus shinanonensis</name>
    <dbReference type="NCBI Taxonomy" id="553088"/>
    <lineage>
        <taxon>Bacteria</taxon>
        <taxon>Pseudomonadati</taxon>
        <taxon>Pseudomonadota</taxon>
        <taxon>Betaproteobacteria</taxon>
        <taxon>Neisseriales</taxon>
        <taxon>Chitinibacteraceae</taxon>
        <taxon>Chitiniphilus</taxon>
    </lineage>
</organism>
<dbReference type="PANTHER" id="PTHR30535">
    <property type="entry name" value="VITAMIN B12-BINDING PROTEIN"/>
    <property type="match status" value="1"/>
</dbReference>
<sequence length="289" mass="31805">MKSWWWVVVCCVGWLSPAWSAITVRDDAGRTVSLERPATRVVTLAPHATELVASLAPNLLVAVDRYSNYPPAVRKLPQVGDYVTINLEALIALKPDLVVLWEGDAAAAAMQRLDRLAIPVFVSRPASAEGIATNLERLGRLLGRADQARALATKLRKQMRALRQQYAAKPPIRVFLQLGNNPMFTVSRKAFLGQALADCGATTPYQDEAAISPQASLEVVLQFAPRLILVDGPQDAVDAWQRFPQLPAVAHQAVQRFGDDRFVRPGPRFVEGMAELCRRVDSARARKIP</sequence>
<keyword evidence="4" id="KW-1185">Reference proteome</keyword>
<dbReference type="Pfam" id="PF01497">
    <property type="entry name" value="Peripla_BP_2"/>
    <property type="match status" value="1"/>
</dbReference>
<protein>
    <submittedName>
        <fullName evidence="3">Cobalamin-binding protein</fullName>
    </submittedName>
</protein>
<dbReference type="Gene3D" id="3.40.50.1980">
    <property type="entry name" value="Nitrogenase molybdenum iron protein domain"/>
    <property type="match status" value="2"/>
</dbReference>
<name>A0ABQ6BMY2_9NEIS</name>
<dbReference type="PANTHER" id="PTHR30535:SF34">
    <property type="entry name" value="MOLYBDATE-BINDING PROTEIN MOLA"/>
    <property type="match status" value="1"/>
</dbReference>
<accession>A0ABQ6BMY2</accession>
<dbReference type="EMBL" id="BSOZ01000001">
    <property type="protein sequence ID" value="GLS03014.1"/>
    <property type="molecule type" value="Genomic_DNA"/>
</dbReference>
<evidence type="ECO:0000259" key="2">
    <source>
        <dbReference type="PROSITE" id="PS50983"/>
    </source>
</evidence>
<evidence type="ECO:0000256" key="1">
    <source>
        <dbReference type="ARBA" id="ARBA00022729"/>
    </source>
</evidence>
<keyword evidence="1" id="KW-0732">Signal</keyword>
<evidence type="ECO:0000313" key="4">
    <source>
        <dbReference type="Proteomes" id="UP001156836"/>
    </source>
</evidence>
<dbReference type="RefSeq" id="WP_018746253.1">
    <property type="nucleotide sequence ID" value="NZ_BSOZ01000001.1"/>
</dbReference>
<proteinExistence type="predicted"/>
<gene>
    <name evidence="3" type="primary">btuF</name>
    <name evidence="3" type="ORF">GCM10007860_01570</name>
</gene>
<dbReference type="SUPFAM" id="SSF53807">
    <property type="entry name" value="Helical backbone' metal receptor"/>
    <property type="match status" value="1"/>
</dbReference>
<evidence type="ECO:0000313" key="3">
    <source>
        <dbReference type="EMBL" id="GLS03014.1"/>
    </source>
</evidence>
<dbReference type="NCBIfam" id="NF038402">
    <property type="entry name" value="TroA_like"/>
    <property type="match status" value="1"/>
</dbReference>
<dbReference type="InterPro" id="IPR002491">
    <property type="entry name" value="ABC_transptr_periplasmic_BD"/>
</dbReference>
<feature type="domain" description="Fe/B12 periplasmic-binding" evidence="2">
    <location>
        <begin position="40"/>
        <end position="284"/>
    </location>
</feature>
<reference evidence="4" key="1">
    <citation type="journal article" date="2019" name="Int. J. Syst. Evol. Microbiol.">
        <title>The Global Catalogue of Microorganisms (GCM) 10K type strain sequencing project: providing services to taxonomists for standard genome sequencing and annotation.</title>
        <authorList>
            <consortium name="The Broad Institute Genomics Platform"/>
            <consortium name="The Broad Institute Genome Sequencing Center for Infectious Disease"/>
            <person name="Wu L."/>
            <person name="Ma J."/>
        </authorList>
    </citation>
    <scope>NUCLEOTIDE SEQUENCE [LARGE SCALE GENOMIC DNA]</scope>
    <source>
        <strain evidence="4">NBRC 104970</strain>
    </source>
</reference>